<dbReference type="AlphaFoldDB" id="A0A5E7RDG9"/>
<reference evidence="1 2" key="1">
    <citation type="submission" date="2019-09" db="EMBL/GenBank/DDBJ databases">
        <authorList>
            <person name="Chandra G."/>
            <person name="Truman W A."/>
        </authorList>
    </citation>
    <scope>NUCLEOTIDE SEQUENCE [LARGE SCALE GENOMIC DNA]</scope>
    <source>
        <strain evidence="1">PS922</strain>
    </source>
</reference>
<accession>A0A5E7RDG9</accession>
<evidence type="ECO:0000313" key="2">
    <source>
        <dbReference type="Proteomes" id="UP000325565"/>
    </source>
</evidence>
<protein>
    <submittedName>
        <fullName evidence="1">Uncharacterized protein</fullName>
    </submittedName>
</protein>
<dbReference type="EMBL" id="CABVJB010000001">
    <property type="protein sequence ID" value="VVP71538.1"/>
    <property type="molecule type" value="Genomic_DNA"/>
</dbReference>
<name>A0A5E7RDG9_PSEFL</name>
<gene>
    <name evidence="1" type="ORF">PS922_00883</name>
</gene>
<dbReference type="Proteomes" id="UP000325565">
    <property type="component" value="Unassembled WGS sequence"/>
</dbReference>
<sequence>MSDSTEVELHSKRLSDFHLRRIIRARKYAYDMPVTAYLSDVFMYAKSAVGIVYGHVNQGPHGRYADGHLLRTSDIRKVRKEGRFWVLTTMNSRYVIASFKQGYGRANFRSFLRPTEYCYQ</sequence>
<organism evidence="1 2">
    <name type="scientific">Pseudomonas fluorescens</name>
    <dbReference type="NCBI Taxonomy" id="294"/>
    <lineage>
        <taxon>Bacteria</taxon>
        <taxon>Pseudomonadati</taxon>
        <taxon>Pseudomonadota</taxon>
        <taxon>Gammaproteobacteria</taxon>
        <taxon>Pseudomonadales</taxon>
        <taxon>Pseudomonadaceae</taxon>
        <taxon>Pseudomonas</taxon>
    </lineage>
</organism>
<proteinExistence type="predicted"/>
<evidence type="ECO:0000313" key="1">
    <source>
        <dbReference type="EMBL" id="VVP71538.1"/>
    </source>
</evidence>